<protein>
    <submittedName>
        <fullName evidence="1">Uncharacterized protein</fullName>
    </submittedName>
</protein>
<evidence type="ECO:0000313" key="1">
    <source>
        <dbReference type="EMBL" id="KAJ1372210.1"/>
    </source>
</evidence>
<gene>
    <name evidence="1" type="ORF">KIN20_034301</name>
</gene>
<organism evidence="1 2">
    <name type="scientific">Parelaphostrongylus tenuis</name>
    <name type="common">Meningeal worm</name>
    <dbReference type="NCBI Taxonomy" id="148309"/>
    <lineage>
        <taxon>Eukaryota</taxon>
        <taxon>Metazoa</taxon>
        <taxon>Ecdysozoa</taxon>
        <taxon>Nematoda</taxon>
        <taxon>Chromadorea</taxon>
        <taxon>Rhabditida</taxon>
        <taxon>Rhabditina</taxon>
        <taxon>Rhabditomorpha</taxon>
        <taxon>Strongyloidea</taxon>
        <taxon>Metastrongylidae</taxon>
        <taxon>Parelaphostrongylus</taxon>
    </lineage>
</organism>
<evidence type="ECO:0000313" key="2">
    <source>
        <dbReference type="Proteomes" id="UP001196413"/>
    </source>
</evidence>
<dbReference type="AlphaFoldDB" id="A0AAD5RA18"/>
<dbReference type="Proteomes" id="UP001196413">
    <property type="component" value="Unassembled WGS sequence"/>
</dbReference>
<accession>A0AAD5RA18</accession>
<proteinExistence type="predicted"/>
<dbReference type="EMBL" id="JAHQIW010007106">
    <property type="protein sequence ID" value="KAJ1372210.1"/>
    <property type="molecule type" value="Genomic_DNA"/>
</dbReference>
<sequence length="75" mass="8634">MTELNSITVDFQPPSQLTLDMFTIEKKIGKGMFSEGFLSSVMARILRLIGVRSEETLEQVSLKMFEYEKRFGDHT</sequence>
<comment type="caution">
    <text evidence="1">The sequence shown here is derived from an EMBL/GenBank/DDBJ whole genome shotgun (WGS) entry which is preliminary data.</text>
</comment>
<name>A0AAD5RA18_PARTN</name>
<keyword evidence="2" id="KW-1185">Reference proteome</keyword>
<reference evidence="1" key="1">
    <citation type="submission" date="2021-06" db="EMBL/GenBank/DDBJ databases">
        <title>Parelaphostrongylus tenuis whole genome reference sequence.</title>
        <authorList>
            <person name="Garwood T.J."/>
            <person name="Larsen P.A."/>
            <person name="Fountain-Jones N.M."/>
            <person name="Garbe J.R."/>
            <person name="Macchietto M.G."/>
            <person name="Kania S.A."/>
            <person name="Gerhold R.W."/>
            <person name="Richards J.E."/>
            <person name="Wolf T.M."/>
        </authorList>
    </citation>
    <scope>NUCLEOTIDE SEQUENCE</scope>
    <source>
        <strain evidence="1">MNPRO001-30</strain>
        <tissue evidence="1">Meninges</tissue>
    </source>
</reference>